<accession>A0A3S2UUI6</accession>
<keyword evidence="1" id="KW-0472">Membrane</keyword>
<sequence length="53" mass="6147">MSIGDLTQWMSIISNYAFPVSVSLYLLLRIDKKLDMLKKDLAEKTKDDRKENA</sequence>
<protein>
    <submittedName>
        <fullName evidence="2">YvrJ family protein</fullName>
    </submittedName>
</protein>
<gene>
    <name evidence="2" type="ORF">EM808_21650</name>
</gene>
<dbReference type="InterPro" id="IPR024419">
    <property type="entry name" value="YvrJ"/>
</dbReference>
<evidence type="ECO:0000313" key="2">
    <source>
        <dbReference type="EMBL" id="RVT58530.1"/>
    </source>
</evidence>
<reference evidence="2 3" key="1">
    <citation type="submission" date="2019-01" db="EMBL/GenBank/DDBJ databases">
        <title>Bacillus sp. M5HDSG1-1, whole genome shotgun sequence.</title>
        <authorList>
            <person name="Tuo L."/>
        </authorList>
    </citation>
    <scope>NUCLEOTIDE SEQUENCE [LARGE SCALE GENOMIC DNA]</scope>
    <source>
        <strain evidence="2 3">M5HDSG1-1</strain>
    </source>
</reference>
<dbReference type="Proteomes" id="UP000288024">
    <property type="component" value="Unassembled WGS sequence"/>
</dbReference>
<organism evidence="2 3">
    <name type="scientific">Niallia taxi</name>
    <dbReference type="NCBI Taxonomy" id="2499688"/>
    <lineage>
        <taxon>Bacteria</taxon>
        <taxon>Bacillati</taxon>
        <taxon>Bacillota</taxon>
        <taxon>Bacilli</taxon>
        <taxon>Bacillales</taxon>
        <taxon>Bacillaceae</taxon>
        <taxon>Niallia</taxon>
    </lineage>
</organism>
<evidence type="ECO:0000256" key="1">
    <source>
        <dbReference type="SAM" id="Phobius"/>
    </source>
</evidence>
<dbReference type="EMBL" id="RZTZ01000012">
    <property type="protein sequence ID" value="RVT58530.1"/>
    <property type="molecule type" value="Genomic_DNA"/>
</dbReference>
<comment type="caution">
    <text evidence="2">The sequence shown here is derived from an EMBL/GenBank/DDBJ whole genome shotgun (WGS) entry which is preliminary data.</text>
</comment>
<dbReference type="Pfam" id="PF12841">
    <property type="entry name" value="YvrJ"/>
    <property type="match status" value="1"/>
</dbReference>
<keyword evidence="1" id="KW-1133">Transmembrane helix</keyword>
<keyword evidence="1" id="KW-0812">Transmembrane</keyword>
<name>A0A3S2UUI6_9BACI</name>
<keyword evidence="3" id="KW-1185">Reference proteome</keyword>
<dbReference type="RefSeq" id="WP_127740697.1">
    <property type="nucleotide sequence ID" value="NZ_CAJCKN010000012.1"/>
</dbReference>
<feature type="transmembrane region" description="Helical" evidence="1">
    <location>
        <begin position="6"/>
        <end position="28"/>
    </location>
</feature>
<proteinExistence type="predicted"/>
<evidence type="ECO:0000313" key="3">
    <source>
        <dbReference type="Proteomes" id="UP000288024"/>
    </source>
</evidence>
<dbReference type="GeneID" id="87619567"/>
<dbReference type="AlphaFoldDB" id="A0A3S2UUI6"/>